<accession>A0ABU2NR57</accession>
<feature type="compositionally biased region" description="Basic and acidic residues" evidence="1">
    <location>
        <begin position="31"/>
        <end position="40"/>
    </location>
</feature>
<keyword evidence="4" id="KW-1185">Reference proteome</keyword>
<dbReference type="RefSeq" id="WP_311672012.1">
    <property type="nucleotide sequence ID" value="NZ_JAVREQ010000002.1"/>
</dbReference>
<proteinExistence type="predicted"/>
<feature type="region of interest" description="Disordered" evidence="1">
    <location>
        <begin position="370"/>
        <end position="415"/>
    </location>
</feature>
<keyword evidence="2" id="KW-0472">Membrane</keyword>
<feature type="transmembrane region" description="Helical" evidence="2">
    <location>
        <begin position="117"/>
        <end position="135"/>
    </location>
</feature>
<organism evidence="3 4">
    <name type="scientific">Streptomyces hazeniae</name>
    <dbReference type="NCBI Taxonomy" id="3075538"/>
    <lineage>
        <taxon>Bacteria</taxon>
        <taxon>Bacillati</taxon>
        <taxon>Actinomycetota</taxon>
        <taxon>Actinomycetes</taxon>
        <taxon>Kitasatosporales</taxon>
        <taxon>Streptomycetaceae</taxon>
        <taxon>Streptomyces</taxon>
    </lineage>
</organism>
<evidence type="ECO:0008006" key="5">
    <source>
        <dbReference type="Google" id="ProtNLM"/>
    </source>
</evidence>
<feature type="compositionally biased region" description="Basic and acidic residues" evidence="1">
    <location>
        <begin position="379"/>
        <end position="398"/>
    </location>
</feature>
<keyword evidence="2" id="KW-0812">Transmembrane</keyword>
<dbReference type="Proteomes" id="UP001183414">
    <property type="component" value="Unassembled WGS sequence"/>
</dbReference>
<evidence type="ECO:0000256" key="2">
    <source>
        <dbReference type="SAM" id="Phobius"/>
    </source>
</evidence>
<evidence type="ECO:0000256" key="1">
    <source>
        <dbReference type="SAM" id="MobiDB-lite"/>
    </source>
</evidence>
<name>A0ABU2NR57_9ACTN</name>
<gene>
    <name evidence="3" type="ORF">RM572_04870</name>
</gene>
<evidence type="ECO:0000313" key="4">
    <source>
        <dbReference type="Proteomes" id="UP001183414"/>
    </source>
</evidence>
<feature type="region of interest" description="Disordered" evidence="1">
    <location>
        <begin position="1"/>
        <end position="102"/>
    </location>
</feature>
<reference evidence="4" key="1">
    <citation type="submission" date="2023-07" db="EMBL/GenBank/DDBJ databases">
        <title>30 novel species of actinomycetes from the DSMZ collection.</title>
        <authorList>
            <person name="Nouioui I."/>
        </authorList>
    </citation>
    <scope>NUCLEOTIDE SEQUENCE [LARGE SCALE GENOMIC DNA]</scope>
    <source>
        <strain evidence="4">DSM 42041</strain>
    </source>
</reference>
<dbReference type="EMBL" id="JAVREQ010000002">
    <property type="protein sequence ID" value="MDT0378108.1"/>
    <property type="molecule type" value="Genomic_DNA"/>
</dbReference>
<sequence>MSDRASEPAGPADGGAGGEGSSVPDGAWEAFQREAEESGRRGSAGAAGVPKEPSARARMVAARLREQDEAAAAAQRRGLGRRGKGKKPPEPWQPDGWRTGPALYERRGGGGWRQSRRVGLVFAVLCLLVGGLWFADQRGHLNLGSPGSGAQGEPLAAETGRPTGAPPTAAFSGLPTLERPWAGSPARRWDEGADAIELPAAEPVGDVSAAALADALADVKDFLVASQLDRETLHGAGPERALELLDPKNADHLRTVREGLRAPSAGNDGSALFTRFDGDELRLVGDAVKVRGRISVEEGEQGRAVVRTDHSFVYALRRAGDDEVTRVVVRRAFAFDVAPAGWGTTTPGTVWVTETIGEWAGVRCDAEADGMLHPGFPSERADGGGDGPTRDPYDRSREAGTGGADPAACGTATRV</sequence>
<feature type="region of interest" description="Disordered" evidence="1">
    <location>
        <begin position="145"/>
        <end position="168"/>
    </location>
</feature>
<comment type="caution">
    <text evidence="3">The sequence shown here is derived from an EMBL/GenBank/DDBJ whole genome shotgun (WGS) entry which is preliminary data.</text>
</comment>
<evidence type="ECO:0000313" key="3">
    <source>
        <dbReference type="EMBL" id="MDT0378108.1"/>
    </source>
</evidence>
<protein>
    <recommendedName>
        <fullName evidence="5">Nuclear transport factor 2 family protein</fullName>
    </recommendedName>
</protein>
<keyword evidence="2" id="KW-1133">Transmembrane helix</keyword>